<comment type="caution">
    <text evidence="14">The sequence shown here is derived from an EMBL/GenBank/DDBJ whole genome shotgun (WGS) entry which is preliminary data.</text>
</comment>
<dbReference type="SMART" id="SM00233">
    <property type="entry name" value="PH"/>
    <property type="match status" value="1"/>
</dbReference>
<dbReference type="PROSITE" id="PS50003">
    <property type="entry name" value="PH_DOMAIN"/>
    <property type="match status" value="1"/>
</dbReference>
<organism evidence="14 15">
    <name type="scientific">Haemaphysalis longicornis</name>
    <name type="common">Bush tick</name>
    <dbReference type="NCBI Taxonomy" id="44386"/>
    <lineage>
        <taxon>Eukaryota</taxon>
        <taxon>Metazoa</taxon>
        <taxon>Ecdysozoa</taxon>
        <taxon>Arthropoda</taxon>
        <taxon>Chelicerata</taxon>
        <taxon>Arachnida</taxon>
        <taxon>Acari</taxon>
        <taxon>Parasitiformes</taxon>
        <taxon>Ixodida</taxon>
        <taxon>Ixodoidea</taxon>
        <taxon>Ixodidae</taxon>
        <taxon>Haemaphysalinae</taxon>
        <taxon>Haemaphysalis</taxon>
    </lineage>
</organism>
<evidence type="ECO:0000256" key="7">
    <source>
        <dbReference type="ARBA" id="ARBA00023018"/>
    </source>
</evidence>
<dbReference type="InterPro" id="IPR011993">
    <property type="entry name" value="PH-like_dom_sf"/>
</dbReference>
<evidence type="ECO:0000256" key="3">
    <source>
        <dbReference type="ARBA" id="ARBA00022483"/>
    </source>
</evidence>
<keyword evidence="8" id="KW-0446">Lipid-binding</keyword>
<dbReference type="Gene3D" id="2.60.40.150">
    <property type="entry name" value="C2 domain"/>
    <property type="match status" value="1"/>
</dbReference>
<dbReference type="FunFam" id="2.30.29.30:FF:000007">
    <property type="entry name" value="Calcium-dependent secretion activator 2 isoform B"/>
    <property type="match status" value="1"/>
</dbReference>
<evidence type="ECO:0000259" key="12">
    <source>
        <dbReference type="PROSITE" id="PS50003"/>
    </source>
</evidence>
<keyword evidence="9" id="KW-0472">Membrane</keyword>
<dbReference type="Pfam" id="PF25341">
    <property type="entry name" value="C2_CAPS"/>
    <property type="match status" value="1"/>
</dbReference>
<dbReference type="EMBL" id="JABSTR010000002">
    <property type="protein sequence ID" value="KAH9364219.1"/>
    <property type="molecule type" value="Genomic_DNA"/>
</dbReference>
<accession>A0A9J6FMX3</accession>
<dbReference type="SUPFAM" id="SSF49562">
    <property type="entry name" value="C2 domain (Calcium/lipid-binding domain, CaLB)"/>
    <property type="match status" value="1"/>
</dbReference>
<dbReference type="CDD" id="cd01234">
    <property type="entry name" value="PH_CADPS"/>
    <property type="match status" value="1"/>
</dbReference>
<evidence type="ECO:0000256" key="11">
    <source>
        <dbReference type="ARBA" id="ARBA00034103"/>
    </source>
</evidence>
<gene>
    <name evidence="14" type="ORF">HPB48_003409</name>
</gene>
<dbReference type="GO" id="GO:0046872">
    <property type="term" value="F:metal ion binding"/>
    <property type="evidence" value="ECO:0007669"/>
    <property type="project" value="UniProtKB-KW"/>
</dbReference>
<keyword evidence="5" id="KW-0106">Calcium</keyword>
<protein>
    <submittedName>
        <fullName evidence="14">Uncharacterized protein</fullName>
    </submittedName>
</protein>
<evidence type="ECO:0000256" key="8">
    <source>
        <dbReference type="ARBA" id="ARBA00023121"/>
    </source>
</evidence>
<dbReference type="InterPro" id="IPR000008">
    <property type="entry name" value="C2_dom"/>
</dbReference>
<evidence type="ECO:0000256" key="4">
    <source>
        <dbReference type="ARBA" id="ARBA00022723"/>
    </source>
</evidence>
<dbReference type="InterPro" id="IPR035892">
    <property type="entry name" value="C2_domain_sf"/>
</dbReference>
<sequence length="355" mass="40122">MPKFVLKEMESLHVEELRSSINQLMLNLESLPVSKGSAESKYGLQKLKRYNHRSQASLSKEGLTEDTETTLSKLDIVLSFTLEVVVMEVKGLKSLAPNRIVYCTMEVEGGEKLQTDHAEASKPMWDTQGDFTTAQPLPLVKVKLYTESPGLLSLDDKELGKVLLHPSPLSSRAPEWYRMLVPKNAQDQDLRIKIALRMDKPQNMKHCGYLYAQGKQVWKKWKKRYFVLVQVSQYTFAMCSFREKTSVPTELLQLDGYTVDYTEALTELEGGRFFFNAVKEGDSVGFASEDENECHLWVMAMYRATGQSHKPTPLVQPLASKNSTISRMQGGKYQTPHLEGGDGQAPRLLPCSVVY</sequence>
<dbReference type="GO" id="GO:0015031">
    <property type="term" value="P:protein transport"/>
    <property type="evidence" value="ECO:0007669"/>
    <property type="project" value="UniProtKB-KW"/>
</dbReference>
<dbReference type="GO" id="GO:0098793">
    <property type="term" value="C:presynapse"/>
    <property type="evidence" value="ECO:0007669"/>
    <property type="project" value="GOC"/>
</dbReference>
<evidence type="ECO:0000256" key="2">
    <source>
        <dbReference type="ARBA" id="ARBA00022448"/>
    </source>
</evidence>
<dbReference type="InterPro" id="IPR001849">
    <property type="entry name" value="PH_domain"/>
</dbReference>
<proteinExistence type="predicted"/>
<evidence type="ECO:0000313" key="15">
    <source>
        <dbReference type="Proteomes" id="UP000821853"/>
    </source>
</evidence>
<feature type="domain" description="C2" evidence="13">
    <location>
        <begin position="63"/>
        <end position="177"/>
    </location>
</feature>
<evidence type="ECO:0000256" key="5">
    <source>
        <dbReference type="ARBA" id="ARBA00022837"/>
    </source>
</evidence>
<dbReference type="GO" id="GO:0008289">
    <property type="term" value="F:lipid binding"/>
    <property type="evidence" value="ECO:0007669"/>
    <property type="project" value="UniProtKB-KW"/>
</dbReference>
<keyword evidence="3" id="KW-0268">Exocytosis</keyword>
<dbReference type="GO" id="GO:1990504">
    <property type="term" value="P:dense core granule exocytosis"/>
    <property type="evidence" value="ECO:0007669"/>
    <property type="project" value="InterPro"/>
</dbReference>
<keyword evidence="7" id="KW-0770">Synapse</keyword>
<dbReference type="GO" id="GO:0030659">
    <property type="term" value="C:cytoplasmic vesicle membrane"/>
    <property type="evidence" value="ECO:0007669"/>
    <property type="project" value="UniProtKB-SubCell"/>
</dbReference>
<dbReference type="PANTHER" id="PTHR12166:SF8">
    <property type="entry name" value="CALCIUM-DEPENDENT SECRETION ACTIVATOR"/>
    <property type="match status" value="1"/>
</dbReference>
<dbReference type="PROSITE" id="PS50004">
    <property type="entry name" value="C2"/>
    <property type="match status" value="1"/>
</dbReference>
<keyword evidence="10" id="KW-0968">Cytoplasmic vesicle</keyword>
<feature type="domain" description="PH" evidence="12">
    <location>
        <begin position="203"/>
        <end position="306"/>
    </location>
</feature>
<dbReference type="OMA" id="WHRMIIA"/>
<evidence type="ECO:0000256" key="6">
    <source>
        <dbReference type="ARBA" id="ARBA00022927"/>
    </source>
</evidence>
<evidence type="ECO:0000313" key="14">
    <source>
        <dbReference type="EMBL" id="KAH9364219.1"/>
    </source>
</evidence>
<dbReference type="InterPro" id="IPR057457">
    <property type="entry name" value="CAPS_C2"/>
</dbReference>
<keyword evidence="15" id="KW-1185">Reference proteome</keyword>
<name>A0A9J6FMX3_HAELO</name>
<dbReference type="Pfam" id="PF00169">
    <property type="entry name" value="PH"/>
    <property type="match status" value="1"/>
</dbReference>
<dbReference type="Gene3D" id="2.30.29.30">
    <property type="entry name" value="Pleckstrin-homology domain (PH domain)/Phosphotyrosine-binding domain (PTB)"/>
    <property type="match status" value="1"/>
</dbReference>
<evidence type="ECO:0000256" key="1">
    <source>
        <dbReference type="ARBA" id="ARBA00004156"/>
    </source>
</evidence>
<dbReference type="GO" id="GO:0016079">
    <property type="term" value="P:synaptic vesicle exocytosis"/>
    <property type="evidence" value="ECO:0007669"/>
    <property type="project" value="InterPro"/>
</dbReference>
<evidence type="ECO:0000256" key="10">
    <source>
        <dbReference type="ARBA" id="ARBA00023329"/>
    </source>
</evidence>
<dbReference type="VEuPathDB" id="VectorBase:HLOH_049102"/>
<evidence type="ECO:0000256" key="9">
    <source>
        <dbReference type="ARBA" id="ARBA00023136"/>
    </source>
</evidence>
<keyword evidence="4" id="KW-0479">Metal-binding</keyword>
<evidence type="ECO:0000259" key="13">
    <source>
        <dbReference type="PROSITE" id="PS50004"/>
    </source>
</evidence>
<keyword evidence="2" id="KW-0813">Transport</keyword>
<dbReference type="SUPFAM" id="SSF50729">
    <property type="entry name" value="PH domain-like"/>
    <property type="match status" value="1"/>
</dbReference>
<reference evidence="14 15" key="1">
    <citation type="journal article" date="2020" name="Cell">
        <title>Large-Scale Comparative Analyses of Tick Genomes Elucidate Their Genetic Diversity and Vector Capacities.</title>
        <authorList>
            <consortium name="Tick Genome and Microbiome Consortium (TIGMIC)"/>
            <person name="Jia N."/>
            <person name="Wang J."/>
            <person name="Shi W."/>
            <person name="Du L."/>
            <person name="Sun Y."/>
            <person name="Zhan W."/>
            <person name="Jiang J.F."/>
            <person name="Wang Q."/>
            <person name="Zhang B."/>
            <person name="Ji P."/>
            <person name="Bell-Sakyi L."/>
            <person name="Cui X.M."/>
            <person name="Yuan T.T."/>
            <person name="Jiang B.G."/>
            <person name="Yang W.F."/>
            <person name="Lam T.T."/>
            <person name="Chang Q.C."/>
            <person name="Ding S.J."/>
            <person name="Wang X.J."/>
            <person name="Zhu J.G."/>
            <person name="Ruan X.D."/>
            <person name="Zhao L."/>
            <person name="Wei J.T."/>
            <person name="Ye R.Z."/>
            <person name="Que T.C."/>
            <person name="Du C.H."/>
            <person name="Zhou Y.H."/>
            <person name="Cheng J.X."/>
            <person name="Dai P.F."/>
            <person name="Guo W.B."/>
            <person name="Han X.H."/>
            <person name="Huang E.J."/>
            <person name="Li L.F."/>
            <person name="Wei W."/>
            <person name="Gao Y.C."/>
            <person name="Liu J.Z."/>
            <person name="Shao H.Z."/>
            <person name="Wang X."/>
            <person name="Wang C.C."/>
            <person name="Yang T.C."/>
            <person name="Huo Q.B."/>
            <person name="Li W."/>
            <person name="Chen H.Y."/>
            <person name="Chen S.E."/>
            <person name="Zhou L.G."/>
            <person name="Ni X.B."/>
            <person name="Tian J.H."/>
            <person name="Sheng Y."/>
            <person name="Liu T."/>
            <person name="Pan Y.S."/>
            <person name="Xia L.Y."/>
            <person name="Li J."/>
            <person name="Zhao F."/>
            <person name="Cao W.C."/>
        </authorList>
    </citation>
    <scope>NUCLEOTIDE SEQUENCE [LARGE SCALE GENOMIC DNA]</scope>
    <source>
        <strain evidence="14">HaeL-2018</strain>
    </source>
</reference>
<dbReference type="OrthoDB" id="10063282at2759"/>
<dbReference type="AlphaFoldDB" id="A0A9J6FMX3"/>
<comment type="subcellular location">
    <subcellularLocation>
        <location evidence="1">Cytoplasmic vesicle membrane</location>
    </subcellularLocation>
    <subcellularLocation>
        <location evidence="11">Synapse</location>
    </subcellularLocation>
</comment>
<dbReference type="Proteomes" id="UP000821853">
    <property type="component" value="Chromosome 10"/>
</dbReference>
<keyword evidence="6" id="KW-0653">Protein transport</keyword>
<dbReference type="PANTHER" id="PTHR12166">
    <property type="entry name" value="CALCIUM-DEPENDENT SECRETION ACTIVATOR"/>
    <property type="match status" value="1"/>
</dbReference>
<dbReference type="InterPro" id="IPR033227">
    <property type="entry name" value="CAPS"/>
</dbReference>